<gene>
    <name evidence="1" type="ORF">DIT97_25795</name>
</gene>
<name>A0A3D3RBP1_9PLAN</name>
<dbReference type="EMBL" id="DQAY01000154">
    <property type="protein sequence ID" value="HCO26261.1"/>
    <property type="molecule type" value="Genomic_DNA"/>
</dbReference>
<sequence>MRNGAEAVDAEVAVTAAMAIVEECLAGAVVITVECHGGVLPEAVFQEGVRVLAVLHARFHQEVILFLNAVLLHRDRVLLPDR</sequence>
<proteinExistence type="predicted"/>
<protein>
    <submittedName>
        <fullName evidence="1">Uncharacterized protein</fullName>
    </submittedName>
</protein>
<accession>A0A3D3RBP1</accession>
<evidence type="ECO:0000313" key="2">
    <source>
        <dbReference type="Proteomes" id="UP000263642"/>
    </source>
</evidence>
<reference evidence="1 2" key="1">
    <citation type="journal article" date="2018" name="Nat. Biotechnol.">
        <title>A standardized bacterial taxonomy based on genome phylogeny substantially revises the tree of life.</title>
        <authorList>
            <person name="Parks D.H."/>
            <person name="Chuvochina M."/>
            <person name="Waite D.W."/>
            <person name="Rinke C."/>
            <person name="Skarshewski A."/>
            <person name="Chaumeil P.A."/>
            <person name="Hugenholtz P."/>
        </authorList>
    </citation>
    <scope>NUCLEOTIDE SEQUENCE [LARGE SCALE GENOMIC DNA]</scope>
    <source>
        <strain evidence="1">UBA9375</strain>
    </source>
</reference>
<organism evidence="1 2">
    <name type="scientific">Gimesia maris</name>
    <dbReference type="NCBI Taxonomy" id="122"/>
    <lineage>
        <taxon>Bacteria</taxon>
        <taxon>Pseudomonadati</taxon>
        <taxon>Planctomycetota</taxon>
        <taxon>Planctomycetia</taxon>
        <taxon>Planctomycetales</taxon>
        <taxon>Planctomycetaceae</taxon>
        <taxon>Gimesia</taxon>
    </lineage>
</organism>
<dbReference type="Proteomes" id="UP000263642">
    <property type="component" value="Unassembled WGS sequence"/>
</dbReference>
<comment type="caution">
    <text evidence="1">The sequence shown here is derived from an EMBL/GenBank/DDBJ whole genome shotgun (WGS) entry which is preliminary data.</text>
</comment>
<dbReference type="AlphaFoldDB" id="A0A3D3RBP1"/>
<evidence type="ECO:0000313" key="1">
    <source>
        <dbReference type="EMBL" id="HCO26261.1"/>
    </source>
</evidence>